<accession>A0A811LUY8</accession>
<dbReference type="Pfam" id="PF00171">
    <property type="entry name" value="Aldedh"/>
    <property type="match status" value="1"/>
</dbReference>
<dbReference type="PROSITE" id="PS00070">
    <property type="entry name" value="ALDEHYDE_DEHYDR_CYS"/>
    <property type="match status" value="1"/>
</dbReference>
<dbReference type="EMBL" id="CAJFDH010000006">
    <property type="protein sequence ID" value="CAD5230845.1"/>
    <property type="molecule type" value="Genomic_DNA"/>
</dbReference>
<dbReference type="Gene3D" id="3.40.309.10">
    <property type="entry name" value="Aldehyde Dehydrogenase, Chain A, domain 2"/>
    <property type="match status" value="1"/>
</dbReference>
<evidence type="ECO:0000256" key="1">
    <source>
        <dbReference type="ARBA" id="ARBA00009986"/>
    </source>
</evidence>
<keyword evidence="8" id="KW-1185">Reference proteome</keyword>
<proteinExistence type="inferred from homology"/>
<evidence type="ECO:0000313" key="8">
    <source>
        <dbReference type="Proteomes" id="UP000614601"/>
    </source>
</evidence>
<evidence type="ECO:0000256" key="2">
    <source>
        <dbReference type="ARBA" id="ARBA00023002"/>
    </source>
</evidence>
<keyword evidence="2 5" id="KW-0560">Oxidoreductase</keyword>
<protein>
    <recommendedName>
        <fullName evidence="6">Aldehyde dehydrogenase domain-containing protein</fullName>
    </recommendedName>
</protein>
<evidence type="ECO:0000256" key="3">
    <source>
        <dbReference type="ARBA" id="ARBA00023027"/>
    </source>
</evidence>
<dbReference type="EMBL" id="CAJFCW020000006">
    <property type="protein sequence ID" value="CAG9128050.1"/>
    <property type="molecule type" value="Genomic_DNA"/>
</dbReference>
<dbReference type="PANTHER" id="PTHR43720">
    <property type="entry name" value="2-AMINOMUCONIC SEMIALDEHYDE DEHYDROGENASE"/>
    <property type="match status" value="1"/>
</dbReference>
<dbReference type="FunFam" id="3.40.605.10:FF:000001">
    <property type="entry name" value="Aldehyde dehydrogenase 1"/>
    <property type="match status" value="1"/>
</dbReference>
<dbReference type="PANTHER" id="PTHR43720:SF2">
    <property type="entry name" value="2-AMINOMUCONIC SEMIALDEHYDE DEHYDROGENASE"/>
    <property type="match status" value="1"/>
</dbReference>
<organism evidence="7 8">
    <name type="scientific">Bursaphelenchus okinawaensis</name>
    <dbReference type="NCBI Taxonomy" id="465554"/>
    <lineage>
        <taxon>Eukaryota</taxon>
        <taxon>Metazoa</taxon>
        <taxon>Ecdysozoa</taxon>
        <taxon>Nematoda</taxon>
        <taxon>Chromadorea</taxon>
        <taxon>Rhabditida</taxon>
        <taxon>Tylenchina</taxon>
        <taxon>Tylenchomorpha</taxon>
        <taxon>Aphelenchoidea</taxon>
        <taxon>Aphelenchoididae</taxon>
        <taxon>Bursaphelenchus</taxon>
    </lineage>
</organism>
<gene>
    <name evidence="7" type="ORF">BOKJ2_LOCUS14345</name>
</gene>
<feature type="domain" description="Aldehyde dehydrogenase" evidence="6">
    <location>
        <begin position="35"/>
        <end position="492"/>
    </location>
</feature>
<evidence type="ECO:0000256" key="5">
    <source>
        <dbReference type="RuleBase" id="RU003345"/>
    </source>
</evidence>
<dbReference type="InterPro" id="IPR029510">
    <property type="entry name" value="Ald_DH_CS_GLU"/>
</dbReference>
<evidence type="ECO:0000313" key="7">
    <source>
        <dbReference type="EMBL" id="CAD5230845.1"/>
    </source>
</evidence>
<evidence type="ECO:0000256" key="4">
    <source>
        <dbReference type="PROSITE-ProRule" id="PRU10007"/>
    </source>
</evidence>
<dbReference type="Gene3D" id="3.40.605.10">
    <property type="entry name" value="Aldehyde Dehydrogenase, Chain A, domain 1"/>
    <property type="match status" value="1"/>
</dbReference>
<dbReference type="CDD" id="cd07093">
    <property type="entry name" value="ALDH_F8_HMSADH"/>
    <property type="match status" value="1"/>
</dbReference>
<dbReference type="InterPro" id="IPR016160">
    <property type="entry name" value="Ald_DH_CS_CYS"/>
</dbReference>
<feature type="active site" evidence="4">
    <location>
        <position position="265"/>
    </location>
</feature>
<dbReference type="Proteomes" id="UP000783686">
    <property type="component" value="Unassembled WGS sequence"/>
</dbReference>
<dbReference type="SUPFAM" id="SSF53720">
    <property type="entry name" value="ALDH-like"/>
    <property type="match status" value="1"/>
</dbReference>
<dbReference type="OrthoDB" id="310895at2759"/>
<evidence type="ECO:0000259" key="6">
    <source>
        <dbReference type="Pfam" id="PF00171"/>
    </source>
</evidence>
<dbReference type="FunFam" id="3.40.309.10:FF:000012">
    <property type="entry name" value="Betaine aldehyde dehydrogenase"/>
    <property type="match status" value="1"/>
</dbReference>
<dbReference type="Proteomes" id="UP000614601">
    <property type="component" value="Unassembled WGS sequence"/>
</dbReference>
<dbReference type="AlphaFoldDB" id="A0A811LUY8"/>
<dbReference type="PROSITE" id="PS00687">
    <property type="entry name" value="ALDEHYDE_DEHYDR_GLU"/>
    <property type="match status" value="1"/>
</dbReference>
<keyword evidence="3" id="KW-0520">NAD</keyword>
<dbReference type="InterPro" id="IPR016161">
    <property type="entry name" value="Ald_DH/histidinol_DH"/>
</dbReference>
<reference evidence="7" key="1">
    <citation type="submission" date="2020-09" db="EMBL/GenBank/DDBJ databases">
        <authorList>
            <person name="Kikuchi T."/>
        </authorList>
    </citation>
    <scope>NUCLEOTIDE SEQUENCE</scope>
    <source>
        <strain evidence="7">SH1</strain>
    </source>
</reference>
<comment type="caution">
    <text evidence="7">The sequence shown here is derived from an EMBL/GenBank/DDBJ whole genome shotgun (WGS) entry which is preliminary data.</text>
</comment>
<dbReference type="InterPro" id="IPR016162">
    <property type="entry name" value="Ald_DH_N"/>
</dbReference>
<dbReference type="InterPro" id="IPR016163">
    <property type="entry name" value="Ald_DH_C"/>
</dbReference>
<dbReference type="InterPro" id="IPR015590">
    <property type="entry name" value="Aldehyde_DH_dom"/>
</dbReference>
<sequence length="497" mass="53853">MALTKQALSVLLDEENPKISNFIGNQFVAPVAGDYLDSEDPSVGKSWLKVPNSNSIDIENAVNVAHKAFESWSTTSVEYRAELLNKVADIVSKHIEEFARIESRDQGKPISLARMIDIPRVVKNFRSFAAAAQSHTNPSRLMQEPYTALSYVKNDPVGVAALICPWNLPLYLLSFKLAPALACGNTVVCKPSEMTSATAWVLMHTFIDAGFPAGVVNMVIGTGPKIGDALVLHEKVPLISFTGSTLVGKSIATKTAPMNKKVSLEMGGKNAAVVFADADLEKVLPVLVKSCFANQGEICLCTSRLFVQRSVYDSFMEQFIAQASKLKVGNPKDCVIDLGALVSKPHYDKVASYISLVEQDGLAVHCGGPVRLQGPLSTGYYVAPTVISGASDESRLMKEEIFGPVVCVSAFDTADEVVKRVNSSEYGLSATVWSQSVDNLTTVANRLRVGTVWCNCWLVRDLAMPFGGTKQSGQGREGTEDSLHFYTEQKTVCIKLQ</sequence>
<dbReference type="GO" id="GO:0016620">
    <property type="term" value="F:oxidoreductase activity, acting on the aldehyde or oxo group of donors, NAD or NADP as acceptor"/>
    <property type="evidence" value="ECO:0007669"/>
    <property type="project" value="InterPro"/>
</dbReference>
<comment type="similarity">
    <text evidence="1 5">Belongs to the aldehyde dehydrogenase family.</text>
</comment>
<name>A0A811LUY8_9BILA</name>